<evidence type="ECO:0000256" key="1">
    <source>
        <dbReference type="SAM" id="SignalP"/>
    </source>
</evidence>
<gene>
    <name evidence="2" type="ORF">LMG32879_001143</name>
</gene>
<name>A0AA35UHN4_9PROT</name>
<proteinExistence type="predicted"/>
<feature type="chain" id="PRO_5041447091" evidence="1">
    <location>
        <begin position="28"/>
        <end position="278"/>
    </location>
</feature>
<organism evidence="2 3">
    <name type="scientific">Brytella acorum</name>
    <dbReference type="NCBI Taxonomy" id="2959299"/>
    <lineage>
        <taxon>Bacteria</taxon>
        <taxon>Pseudomonadati</taxon>
        <taxon>Pseudomonadota</taxon>
        <taxon>Alphaproteobacteria</taxon>
        <taxon>Acetobacterales</taxon>
        <taxon>Acetobacteraceae</taxon>
        <taxon>Brytella</taxon>
    </lineage>
</organism>
<dbReference type="PROSITE" id="PS51257">
    <property type="entry name" value="PROKAR_LIPOPROTEIN"/>
    <property type="match status" value="1"/>
</dbReference>
<comment type="caution">
    <text evidence="2">The sequence shown here is derived from an EMBL/GenBank/DDBJ whole genome shotgun (WGS) entry which is preliminary data.</text>
</comment>
<protein>
    <submittedName>
        <fullName evidence="2">DUF1849 family protein</fullName>
    </submittedName>
</protein>
<keyword evidence="3" id="KW-1185">Reference proteome</keyword>
<accession>A0AA35UHN4</accession>
<dbReference type="EMBL" id="CATKSH010000005">
    <property type="protein sequence ID" value="CAI9120311.1"/>
    <property type="molecule type" value="Genomic_DNA"/>
</dbReference>
<evidence type="ECO:0000313" key="2">
    <source>
        <dbReference type="EMBL" id="CAI9120311.1"/>
    </source>
</evidence>
<dbReference type="InterPro" id="IPR015000">
    <property type="entry name" value="EipB-like"/>
</dbReference>
<feature type="signal peptide" evidence="1">
    <location>
        <begin position="1"/>
        <end position="27"/>
    </location>
</feature>
<dbReference type="RefSeq" id="WP_289842552.1">
    <property type="nucleotide sequence ID" value="NZ_CATKSH010000005.1"/>
</dbReference>
<dbReference type="Pfam" id="PF08904">
    <property type="entry name" value="EipB_like"/>
    <property type="match status" value="1"/>
</dbReference>
<keyword evidence="1" id="KW-0732">Signal</keyword>
<reference evidence="2" key="1">
    <citation type="submission" date="2023-03" db="EMBL/GenBank/DDBJ databases">
        <authorList>
            <person name="Cleenwerck I."/>
        </authorList>
    </citation>
    <scope>NUCLEOTIDE SEQUENCE</scope>
    <source>
        <strain evidence="2">LMG 32879</strain>
    </source>
</reference>
<sequence>MPRAGFRWCAVLVLGVGCAGEPRAASAAIPAPATIVPHAASYELSLASIRPGDTIDAAGEMAFSIADECDAWSTSQHLHMRTVSREGDALDTVSDYATLESKDGRHLTFVDVQHAAGGDQSRVAGTADRMKDGRVVVRFTAPSVKQMTLPKGTLFPLAHTLAIVTAARAGAKALSPFLFDGTSADGAFYTYVTIQGWVPGVTDRLDKRSATHGAALAHIAFYARDDRVGMLPDFELASRFFDDGVTDHLKMDFGDFVLDGRMTKLIPRRRCHSGSATP</sequence>
<dbReference type="AlphaFoldDB" id="A0AA35UHN4"/>
<evidence type="ECO:0000313" key="3">
    <source>
        <dbReference type="Proteomes" id="UP001176960"/>
    </source>
</evidence>
<dbReference type="Proteomes" id="UP001176960">
    <property type="component" value="Unassembled WGS sequence"/>
</dbReference>